<organism evidence="1 3">
    <name type="scientific">Parabacteroides distasonis</name>
    <dbReference type="NCBI Taxonomy" id="823"/>
    <lineage>
        <taxon>Bacteria</taxon>
        <taxon>Pseudomonadati</taxon>
        <taxon>Bacteroidota</taxon>
        <taxon>Bacteroidia</taxon>
        <taxon>Bacteroidales</taxon>
        <taxon>Tannerellaceae</taxon>
        <taxon>Parabacteroides</taxon>
    </lineage>
</organism>
<evidence type="ECO:0000313" key="1">
    <source>
        <dbReference type="EMBL" id="CUP49479.1"/>
    </source>
</evidence>
<dbReference type="RefSeq" id="WP_081031931.1">
    <property type="nucleotide sequence ID" value="NZ_CZBM01000001.1"/>
</dbReference>
<sequence length="100" mass="10175">MDKKERNEEIQSRREFFKNAAKGALPILGAILLANAPVIARAADAEAPMGCTGTCTGACYGSCKGCSTTCTGTCSHGCKGCSTTCTGGCSHYACKGVGKN</sequence>
<gene>
    <name evidence="2" type="ORF">D7V78_18940</name>
    <name evidence="1" type="ORF">ERS852560_00110</name>
</gene>
<dbReference type="PROSITE" id="PS51318">
    <property type="entry name" value="TAT"/>
    <property type="match status" value="1"/>
</dbReference>
<dbReference type="InterPro" id="IPR006311">
    <property type="entry name" value="TAT_signal"/>
</dbReference>
<evidence type="ECO:0000313" key="3">
    <source>
        <dbReference type="Proteomes" id="UP000095332"/>
    </source>
</evidence>
<protein>
    <submittedName>
        <fullName evidence="1">Cys-Xaa-Xaa-Xaa repeat radical SAM target protein</fullName>
    </submittedName>
</protein>
<accession>A0A174NUD8</accession>
<dbReference type="Proteomes" id="UP000278164">
    <property type="component" value="Unassembled WGS sequence"/>
</dbReference>
<reference evidence="2 4" key="2">
    <citation type="submission" date="2018-09" db="EMBL/GenBank/DDBJ databases">
        <title>Murine metabolic-syndrome-specific gut microbial biobank.</title>
        <authorList>
            <person name="Liu C."/>
        </authorList>
    </citation>
    <scope>NUCLEOTIDE SEQUENCE [LARGE SCALE GENOMIC DNA]</scope>
    <source>
        <strain evidence="2 4">8-P5</strain>
    </source>
</reference>
<proteinExistence type="predicted"/>
<reference evidence="1 3" key="1">
    <citation type="submission" date="2015-09" db="EMBL/GenBank/DDBJ databases">
        <authorList>
            <consortium name="Pathogen Informatics"/>
        </authorList>
    </citation>
    <scope>NUCLEOTIDE SEQUENCE [LARGE SCALE GENOMIC DNA]</scope>
    <source>
        <strain evidence="1 3">2789STDY5834948</strain>
    </source>
</reference>
<evidence type="ECO:0000313" key="2">
    <source>
        <dbReference type="EMBL" id="RLT71858.1"/>
    </source>
</evidence>
<name>A0A174NUD8_PARDI</name>
<evidence type="ECO:0000313" key="4">
    <source>
        <dbReference type="Proteomes" id="UP000278164"/>
    </source>
</evidence>
<dbReference type="EMBL" id="RAYI01000087">
    <property type="protein sequence ID" value="RLT71858.1"/>
    <property type="molecule type" value="Genomic_DNA"/>
</dbReference>
<dbReference type="EMBL" id="CZBM01000001">
    <property type="protein sequence ID" value="CUP49479.1"/>
    <property type="molecule type" value="Genomic_DNA"/>
</dbReference>
<dbReference type="Proteomes" id="UP000095332">
    <property type="component" value="Unassembled WGS sequence"/>
</dbReference>
<dbReference type="AlphaFoldDB" id="A0A174NUD8"/>